<dbReference type="GO" id="GO:0003677">
    <property type="term" value="F:DNA binding"/>
    <property type="evidence" value="ECO:0007669"/>
    <property type="project" value="UniProtKB-KW"/>
</dbReference>
<evidence type="ECO:0000256" key="3">
    <source>
        <dbReference type="ARBA" id="ARBA00023125"/>
    </source>
</evidence>
<dbReference type="InterPro" id="IPR050950">
    <property type="entry name" value="HTH-type_LysR_regulators"/>
</dbReference>
<keyword evidence="2" id="KW-0805">Transcription regulation</keyword>
<dbReference type="SUPFAM" id="SSF46785">
    <property type="entry name" value="Winged helix' DNA-binding domain"/>
    <property type="match status" value="1"/>
</dbReference>
<dbReference type="AlphaFoldDB" id="A0A9X2AMK7"/>
<name>A0A9X2AMK7_9BURK</name>
<proteinExistence type="inferred from homology"/>
<dbReference type="GO" id="GO:0005829">
    <property type="term" value="C:cytosol"/>
    <property type="evidence" value="ECO:0007669"/>
    <property type="project" value="TreeGrafter"/>
</dbReference>
<gene>
    <name evidence="6" type="ORF">MMF98_09580</name>
</gene>
<dbReference type="PANTHER" id="PTHR30419">
    <property type="entry name" value="HTH-TYPE TRANSCRIPTIONAL REGULATOR YBHD"/>
    <property type="match status" value="1"/>
</dbReference>
<keyword evidence="4" id="KW-0804">Transcription</keyword>
<evidence type="ECO:0000313" key="6">
    <source>
        <dbReference type="EMBL" id="MCJ0763459.1"/>
    </source>
</evidence>
<evidence type="ECO:0000259" key="5">
    <source>
        <dbReference type="PROSITE" id="PS50931"/>
    </source>
</evidence>
<organism evidence="6 7">
    <name type="scientific">Variovorax terrae</name>
    <dbReference type="NCBI Taxonomy" id="2923278"/>
    <lineage>
        <taxon>Bacteria</taxon>
        <taxon>Pseudomonadati</taxon>
        <taxon>Pseudomonadota</taxon>
        <taxon>Betaproteobacteria</taxon>
        <taxon>Burkholderiales</taxon>
        <taxon>Comamonadaceae</taxon>
        <taxon>Variovorax</taxon>
    </lineage>
</organism>
<sequence length="329" mass="36172">MRARIENARKTPTKVSGMSRDSFFPLKHPLSLRYFFEVAKAGSFRKASDQIHIAASAINRHVKYLEDEMGSQLFERGRGREGLKLTAAGEILLYRLKRAMSELGAAGTEIDSLLGLHRGTVNFGVNEGLWREVLPGLLTDFRSSHPHIQYHVVAANSPRLVEMVLADEIDFALAFNPSPHNGVTIAVKLAIGACVMMRRTHPLASRRTLKLRDCALHQLVMPDESLALRATLDRMFLQAGVAPKIAMTTNSYEVMRSATEAGIGISILTQQVIAPVSKSSPVVYVPLRDTDIPAQQLACCMRRGRALSVASTAMIGRIAEVLESRSTAR</sequence>
<accession>A0A9X2AMK7</accession>
<dbReference type="EMBL" id="JALGBI010000001">
    <property type="protein sequence ID" value="MCJ0763459.1"/>
    <property type="molecule type" value="Genomic_DNA"/>
</dbReference>
<dbReference type="Gene3D" id="1.10.10.10">
    <property type="entry name" value="Winged helix-like DNA-binding domain superfamily/Winged helix DNA-binding domain"/>
    <property type="match status" value="1"/>
</dbReference>
<comment type="caution">
    <text evidence="6">The sequence shown here is derived from an EMBL/GenBank/DDBJ whole genome shotgun (WGS) entry which is preliminary data.</text>
</comment>
<evidence type="ECO:0000256" key="1">
    <source>
        <dbReference type="ARBA" id="ARBA00009437"/>
    </source>
</evidence>
<dbReference type="InterPro" id="IPR036390">
    <property type="entry name" value="WH_DNA-bd_sf"/>
</dbReference>
<dbReference type="InterPro" id="IPR036388">
    <property type="entry name" value="WH-like_DNA-bd_sf"/>
</dbReference>
<feature type="domain" description="HTH lysR-type" evidence="5">
    <location>
        <begin position="32"/>
        <end position="86"/>
    </location>
</feature>
<dbReference type="PROSITE" id="PS50931">
    <property type="entry name" value="HTH_LYSR"/>
    <property type="match status" value="1"/>
</dbReference>
<reference evidence="6" key="1">
    <citation type="submission" date="2022-03" db="EMBL/GenBank/DDBJ databases">
        <authorList>
            <person name="Woo C.Y."/>
        </authorList>
    </citation>
    <scope>NUCLEOTIDE SEQUENCE</scope>
    <source>
        <strain evidence="6">CYS-02</strain>
    </source>
</reference>
<dbReference type="GO" id="GO:0003700">
    <property type="term" value="F:DNA-binding transcription factor activity"/>
    <property type="evidence" value="ECO:0007669"/>
    <property type="project" value="InterPro"/>
</dbReference>
<comment type="similarity">
    <text evidence="1">Belongs to the LysR transcriptional regulatory family.</text>
</comment>
<dbReference type="PANTHER" id="PTHR30419:SF8">
    <property type="entry name" value="NITROGEN ASSIMILATION TRANSCRIPTIONAL ACTIVATOR-RELATED"/>
    <property type="match status" value="1"/>
</dbReference>
<evidence type="ECO:0000313" key="7">
    <source>
        <dbReference type="Proteomes" id="UP001139447"/>
    </source>
</evidence>
<dbReference type="RefSeq" id="WP_243306050.1">
    <property type="nucleotide sequence ID" value="NZ_JALGBI010000001.1"/>
</dbReference>
<dbReference type="Gene3D" id="3.40.190.290">
    <property type="match status" value="1"/>
</dbReference>
<dbReference type="InterPro" id="IPR000847">
    <property type="entry name" value="LysR_HTH_N"/>
</dbReference>
<keyword evidence="3" id="KW-0238">DNA-binding</keyword>
<protein>
    <submittedName>
        <fullName evidence="6">LysR family transcriptional regulator</fullName>
    </submittedName>
</protein>
<dbReference type="Pfam" id="PF03466">
    <property type="entry name" value="LysR_substrate"/>
    <property type="match status" value="1"/>
</dbReference>
<evidence type="ECO:0000256" key="2">
    <source>
        <dbReference type="ARBA" id="ARBA00023015"/>
    </source>
</evidence>
<keyword evidence="7" id="KW-1185">Reference proteome</keyword>
<dbReference type="Pfam" id="PF00126">
    <property type="entry name" value="HTH_1"/>
    <property type="match status" value="1"/>
</dbReference>
<dbReference type="InterPro" id="IPR005119">
    <property type="entry name" value="LysR_subst-bd"/>
</dbReference>
<evidence type="ECO:0000256" key="4">
    <source>
        <dbReference type="ARBA" id="ARBA00023163"/>
    </source>
</evidence>
<dbReference type="Proteomes" id="UP001139447">
    <property type="component" value="Unassembled WGS sequence"/>
</dbReference>
<dbReference type="SUPFAM" id="SSF53850">
    <property type="entry name" value="Periplasmic binding protein-like II"/>
    <property type="match status" value="1"/>
</dbReference>